<dbReference type="RefSeq" id="WP_066968826.1">
    <property type="nucleotide sequence ID" value="NZ_CP023449.1"/>
</dbReference>
<proteinExistence type="inferred from homology"/>
<name>A0A2A4FN49_9SPHN</name>
<accession>A0A2A4FN49</accession>
<dbReference type="EMBL" id="NWUF01000033">
    <property type="protein sequence ID" value="PCE40185.1"/>
    <property type="molecule type" value="Genomic_DNA"/>
</dbReference>
<dbReference type="Pfam" id="PF00378">
    <property type="entry name" value="ECH_1"/>
    <property type="match status" value="1"/>
</dbReference>
<dbReference type="PANTHER" id="PTHR43802">
    <property type="entry name" value="ENOYL-COA HYDRATASE"/>
    <property type="match status" value="1"/>
</dbReference>
<dbReference type="AlphaFoldDB" id="A0A2A4FN49"/>
<comment type="similarity">
    <text evidence="1">Belongs to the enoyl-CoA hydratase/isomerase family.</text>
</comment>
<evidence type="ECO:0000313" key="2">
    <source>
        <dbReference type="EMBL" id="PCE40185.1"/>
    </source>
</evidence>
<organism evidence="2 3">
    <name type="scientific">Rhizorhabdus dicambivorans</name>
    <dbReference type="NCBI Taxonomy" id="1850238"/>
    <lineage>
        <taxon>Bacteria</taxon>
        <taxon>Pseudomonadati</taxon>
        <taxon>Pseudomonadota</taxon>
        <taxon>Alphaproteobacteria</taxon>
        <taxon>Sphingomonadales</taxon>
        <taxon>Sphingomonadaceae</taxon>
        <taxon>Rhizorhabdus</taxon>
    </lineage>
</organism>
<dbReference type="OrthoDB" id="7225138at2"/>
<dbReference type="Gene3D" id="3.90.226.10">
    <property type="entry name" value="2-enoyl-CoA Hydratase, Chain A, domain 1"/>
    <property type="match status" value="1"/>
</dbReference>
<reference evidence="2 3" key="1">
    <citation type="submission" date="2017-09" db="EMBL/GenBank/DDBJ databases">
        <title>The Catabolism of 3,6-Dichlorosalicylic acid is Initiated by the Cytochrome P450 Monooxygenase DsmABC in Rhizorhabdus dicambivorans Ndbn-20.</title>
        <authorList>
            <person name="Na L."/>
        </authorList>
    </citation>
    <scope>NUCLEOTIDE SEQUENCE [LARGE SCALE GENOMIC DNA]</scope>
    <source>
        <strain evidence="2 3">Ndbn-20m</strain>
    </source>
</reference>
<dbReference type="PANTHER" id="PTHR43802:SF1">
    <property type="entry name" value="IP11341P-RELATED"/>
    <property type="match status" value="1"/>
</dbReference>
<dbReference type="Proteomes" id="UP000218934">
    <property type="component" value="Unassembled WGS sequence"/>
</dbReference>
<gene>
    <name evidence="2" type="ORF">COO09_21585</name>
</gene>
<dbReference type="InterPro" id="IPR029045">
    <property type="entry name" value="ClpP/crotonase-like_dom_sf"/>
</dbReference>
<protein>
    <submittedName>
        <fullName evidence="2">Enoyl-CoA hydratase</fullName>
    </submittedName>
</protein>
<evidence type="ECO:0000313" key="3">
    <source>
        <dbReference type="Proteomes" id="UP000218934"/>
    </source>
</evidence>
<dbReference type="InterPro" id="IPR001753">
    <property type="entry name" value="Enoyl-CoA_hydra/iso"/>
</dbReference>
<dbReference type="SUPFAM" id="SSF52096">
    <property type="entry name" value="ClpP/crotonase"/>
    <property type="match status" value="1"/>
</dbReference>
<evidence type="ECO:0000256" key="1">
    <source>
        <dbReference type="ARBA" id="ARBA00005254"/>
    </source>
</evidence>
<comment type="caution">
    <text evidence="2">The sequence shown here is derived from an EMBL/GenBank/DDBJ whole genome shotgun (WGS) entry which is preliminary data.</text>
</comment>
<keyword evidence="3" id="KW-1185">Reference proteome</keyword>
<dbReference type="GO" id="GO:0003824">
    <property type="term" value="F:catalytic activity"/>
    <property type="evidence" value="ECO:0007669"/>
    <property type="project" value="UniProtKB-ARBA"/>
</dbReference>
<sequence length="248" mass="26146">MDAPLLIEEAGEGVLLLTLNRPAQRNAIDLDLCDALLAALARFRDEDRWRAAILTGQPPAFCAGMDLKAFSAPDAPRHRVTELIHSLPSLGKPIIAAVNGAAYTGGLELALACDFILAGEGARFADTHAKIGALSGSGMGSRLPHAVGLRFAKQMMLACQPIDAATALRVGLVNEVLPADRLLPRAIELATAIAGHDRELVRLARDVLDRGSAATLGEAIAIEREALAKRKAEGAMRWEAGIPPKASC</sequence>
<dbReference type="CDD" id="cd06558">
    <property type="entry name" value="crotonase-like"/>
    <property type="match status" value="1"/>
</dbReference>
<dbReference type="KEGG" id="rdi:CMV14_05930"/>